<dbReference type="OrthoDB" id="420187at2759"/>
<keyword evidence="5 7" id="KW-0378">Hydrolase</keyword>
<feature type="domain" description="USP" evidence="9">
    <location>
        <begin position="167"/>
        <end position="470"/>
    </location>
</feature>
<feature type="compositionally biased region" description="Pro residues" evidence="8">
    <location>
        <begin position="642"/>
        <end position="652"/>
    </location>
</feature>
<dbReference type="GO" id="GO:0016579">
    <property type="term" value="P:protein deubiquitination"/>
    <property type="evidence" value="ECO:0007669"/>
    <property type="project" value="InterPro"/>
</dbReference>
<dbReference type="InterPro" id="IPR018200">
    <property type="entry name" value="USP_CS"/>
</dbReference>
<feature type="compositionally biased region" description="Basic residues" evidence="8">
    <location>
        <begin position="722"/>
        <end position="738"/>
    </location>
</feature>
<feature type="compositionally biased region" description="Polar residues" evidence="8">
    <location>
        <begin position="494"/>
        <end position="504"/>
    </location>
</feature>
<dbReference type="EC" id="3.4.19.12" evidence="7"/>
<dbReference type="Pfam" id="PF00443">
    <property type="entry name" value="UCH"/>
    <property type="match status" value="1"/>
</dbReference>
<dbReference type="PROSITE" id="PS00973">
    <property type="entry name" value="USP_2"/>
    <property type="match status" value="1"/>
</dbReference>
<dbReference type="FunFam" id="3.90.70.10:FF:000119">
    <property type="entry name" value="Ubiquitin specific peptidase 36"/>
    <property type="match status" value="1"/>
</dbReference>
<accession>A0A0H2S6V7</accession>
<dbReference type="InterPro" id="IPR001394">
    <property type="entry name" value="Peptidase_C19_UCH"/>
</dbReference>
<gene>
    <name evidence="10" type="ORF">SCHPADRAFT_992524</name>
</gene>
<dbReference type="PROSITE" id="PS00972">
    <property type="entry name" value="USP_1"/>
    <property type="match status" value="1"/>
</dbReference>
<evidence type="ECO:0000256" key="7">
    <source>
        <dbReference type="RuleBase" id="RU366025"/>
    </source>
</evidence>
<feature type="compositionally biased region" description="Low complexity" evidence="8">
    <location>
        <begin position="580"/>
        <end position="593"/>
    </location>
</feature>
<dbReference type="Gene3D" id="3.90.70.10">
    <property type="entry name" value="Cysteine proteinases"/>
    <property type="match status" value="1"/>
</dbReference>
<comment type="similarity">
    <text evidence="2 7">Belongs to the peptidase C19 family.</text>
</comment>
<feature type="region of interest" description="Disordered" evidence="8">
    <location>
        <begin position="489"/>
        <end position="738"/>
    </location>
</feature>
<dbReference type="PROSITE" id="PS50235">
    <property type="entry name" value="USP_3"/>
    <property type="match status" value="1"/>
</dbReference>
<dbReference type="SUPFAM" id="SSF54001">
    <property type="entry name" value="Cysteine proteinases"/>
    <property type="match status" value="1"/>
</dbReference>
<dbReference type="PANTHER" id="PTHR24006">
    <property type="entry name" value="UBIQUITIN CARBOXYL-TERMINAL HYDROLASE"/>
    <property type="match status" value="1"/>
</dbReference>
<feature type="compositionally biased region" description="Basic and acidic residues" evidence="8">
    <location>
        <begin position="564"/>
        <end position="573"/>
    </location>
</feature>
<feature type="region of interest" description="Disordered" evidence="8">
    <location>
        <begin position="120"/>
        <end position="147"/>
    </location>
</feature>
<reference evidence="10 11" key="1">
    <citation type="submission" date="2015-04" db="EMBL/GenBank/DDBJ databases">
        <title>Complete genome sequence of Schizopora paradoxa KUC8140, a cosmopolitan wood degrader in East Asia.</title>
        <authorList>
            <consortium name="DOE Joint Genome Institute"/>
            <person name="Min B."/>
            <person name="Park H."/>
            <person name="Jang Y."/>
            <person name="Kim J.-J."/>
            <person name="Kim K.H."/>
            <person name="Pangilinan J."/>
            <person name="Lipzen A."/>
            <person name="Riley R."/>
            <person name="Grigoriev I.V."/>
            <person name="Spatafora J.W."/>
            <person name="Choi I.-G."/>
        </authorList>
    </citation>
    <scope>NUCLEOTIDE SEQUENCE [LARGE SCALE GENOMIC DNA]</scope>
    <source>
        <strain evidence="10 11">KUC8140</strain>
    </source>
</reference>
<dbReference type="PANTHER" id="PTHR24006:SF758">
    <property type="entry name" value="UBIQUITIN CARBOXYL-TERMINAL HYDROLASE 36"/>
    <property type="match status" value="1"/>
</dbReference>
<comment type="catalytic activity">
    <reaction evidence="1 7">
        <text>Thiol-dependent hydrolysis of ester, thioester, amide, peptide and isopeptide bonds formed by the C-terminal Gly of ubiquitin (a 76-residue protein attached to proteins as an intracellular targeting signal).</text>
        <dbReference type="EC" id="3.4.19.12"/>
    </reaction>
</comment>
<proteinExistence type="inferred from homology"/>
<dbReference type="STRING" id="27342.A0A0H2S6V7"/>
<feature type="compositionally biased region" description="Polar residues" evidence="8">
    <location>
        <begin position="13"/>
        <end position="29"/>
    </location>
</feature>
<keyword evidence="3 7" id="KW-0645">Protease</keyword>
<feature type="compositionally biased region" description="Polar residues" evidence="8">
    <location>
        <begin position="701"/>
        <end position="717"/>
    </location>
</feature>
<evidence type="ECO:0000256" key="2">
    <source>
        <dbReference type="ARBA" id="ARBA00009085"/>
    </source>
</evidence>
<evidence type="ECO:0000256" key="3">
    <source>
        <dbReference type="ARBA" id="ARBA00022670"/>
    </source>
</evidence>
<evidence type="ECO:0000259" key="9">
    <source>
        <dbReference type="PROSITE" id="PS50235"/>
    </source>
</evidence>
<dbReference type="GO" id="GO:0004843">
    <property type="term" value="F:cysteine-type deubiquitinase activity"/>
    <property type="evidence" value="ECO:0007669"/>
    <property type="project" value="UniProtKB-UniRule"/>
</dbReference>
<keyword evidence="11" id="KW-1185">Reference proteome</keyword>
<feature type="compositionally biased region" description="Polar residues" evidence="8">
    <location>
        <begin position="665"/>
        <end position="676"/>
    </location>
</feature>
<evidence type="ECO:0000256" key="1">
    <source>
        <dbReference type="ARBA" id="ARBA00000707"/>
    </source>
</evidence>
<dbReference type="Proteomes" id="UP000053477">
    <property type="component" value="Unassembled WGS sequence"/>
</dbReference>
<evidence type="ECO:0000256" key="6">
    <source>
        <dbReference type="ARBA" id="ARBA00022807"/>
    </source>
</evidence>
<evidence type="ECO:0000256" key="4">
    <source>
        <dbReference type="ARBA" id="ARBA00022786"/>
    </source>
</evidence>
<dbReference type="GO" id="GO:0005634">
    <property type="term" value="C:nucleus"/>
    <property type="evidence" value="ECO:0007669"/>
    <property type="project" value="TreeGrafter"/>
</dbReference>
<sequence>MTTLMTAPPSPSLLFNKSSSVHSPTSPTFALNGHGKQEHAKSQPPPQLFSTATTHEHTSVRPAKNMEAFNSLLPPEVEFVEGSSTGTLALSSMEGRYEPINASPRASLERSEVNGTVAVNGTAQPRLVPQTPAPSPKRKRANSPERTRSLYSKPIIVTWPPNVSVGSGYYNTGNTCFLNSALQCLLHTPPLLHVLIDHLRGTCQLRSRQAFCMICSLGQVATETYKNPRAFSPYHITKNLHQFAKHLRKGRQEDSHEFLRYAIDALQKSALTMAGHTQKVEPRLAETTWVHKIFGGGLRSRVSCTQCGYNSDTFDSILDLSIDIDNVNHVKAALKKFTAIDYLKGADKYKCEKCKRPVNAEKSFSVHKAPVVLTIHLKRFTPLGRKLGHMVAYDERLSLESVMSKGQYGPKYSLFGVISHAGGGPNSGHYYAHVKAANGNWYEMNDESVERVSQAPLNMKSAYILFYVQLPGQALETTIKSNGVDVSVQRPNGIHSQDLSNGSVSKKRKASETDDEREDAREKASKPFIGPMLPSSVQTSEKKSKPVVNGHTPSSSTVDPNAESLKKKIEAHTQKAAQHSSPPTKSAAPTPKSLVNYSDDEDDDDEDTGEAVKRASTPTATRKVGEDKTANVSRMDIDSSPNDPPPSSPPVSSPVAATSFYGKSESATMKKSLSSSTREKTKSIDSFSESRPVTPVHKPSMNGSNPFGRSRVGNSIDESYRSRKPQKITYGKKKKLLF</sequence>
<keyword evidence="4 7" id="KW-0833">Ubl conjugation pathway</keyword>
<feature type="compositionally biased region" description="Acidic residues" evidence="8">
    <location>
        <begin position="598"/>
        <end position="609"/>
    </location>
</feature>
<dbReference type="GO" id="GO:0005829">
    <property type="term" value="C:cytosol"/>
    <property type="evidence" value="ECO:0007669"/>
    <property type="project" value="TreeGrafter"/>
</dbReference>
<evidence type="ECO:0000256" key="8">
    <source>
        <dbReference type="SAM" id="MobiDB-lite"/>
    </source>
</evidence>
<dbReference type="InterPro" id="IPR028889">
    <property type="entry name" value="USP"/>
</dbReference>
<keyword evidence="6 7" id="KW-0788">Thiol protease</keyword>
<feature type="region of interest" description="Disordered" evidence="8">
    <location>
        <begin position="1"/>
        <end position="60"/>
    </location>
</feature>
<evidence type="ECO:0000313" key="11">
    <source>
        <dbReference type="Proteomes" id="UP000053477"/>
    </source>
</evidence>
<evidence type="ECO:0000313" key="10">
    <source>
        <dbReference type="EMBL" id="KLO19937.1"/>
    </source>
</evidence>
<evidence type="ECO:0000256" key="5">
    <source>
        <dbReference type="ARBA" id="ARBA00022801"/>
    </source>
</evidence>
<dbReference type="AlphaFoldDB" id="A0A0H2S6V7"/>
<dbReference type="InterPro" id="IPR050164">
    <property type="entry name" value="Peptidase_C19"/>
</dbReference>
<dbReference type="GO" id="GO:0006508">
    <property type="term" value="P:proteolysis"/>
    <property type="evidence" value="ECO:0007669"/>
    <property type="project" value="UniProtKB-KW"/>
</dbReference>
<dbReference type="InParanoid" id="A0A0H2S6V7"/>
<dbReference type="InterPro" id="IPR038765">
    <property type="entry name" value="Papain-like_cys_pep_sf"/>
</dbReference>
<organism evidence="10 11">
    <name type="scientific">Schizopora paradoxa</name>
    <dbReference type="NCBI Taxonomy" id="27342"/>
    <lineage>
        <taxon>Eukaryota</taxon>
        <taxon>Fungi</taxon>
        <taxon>Dikarya</taxon>
        <taxon>Basidiomycota</taxon>
        <taxon>Agaricomycotina</taxon>
        <taxon>Agaricomycetes</taxon>
        <taxon>Hymenochaetales</taxon>
        <taxon>Schizoporaceae</taxon>
        <taxon>Schizopora</taxon>
    </lineage>
</organism>
<dbReference type="EMBL" id="KQ085884">
    <property type="protein sequence ID" value="KLO19937.1"/>
    <property type="molecule type" value="Genomic_DNA"/>
</dbReference>
<protein>
    <recommendedName>
        <fullName evidence="7">Ubiquitin carboxyl-terminal hydrolase</fullName>
        <ecNumber evidence="7">3.4.19.12</ecNumber>
    </recommendedName>
</protein>
<name>A0A0H2S6V7_9AGAM</name>